<protein>
    <submittedName>
        <fullName evidence="1">Uncharacterized protein</fullName>
    </submittedName>
</protein>
<feature type="non-terminal residue" evidence="1">
    <location>
        <position position="51"/>
    </location>
</feature>
<dbReference type="EMBL" id="CP045893">
    <property type="protein sequence ID" value="QQP53880.1"/>
    <property type="molecule type" value="Genomic_DNA"/>
</dbReference>
<keyword evidence="2" id="KW-1185">Reference proteome</keyword>
<dbReference type="AlphaFoldDB" id="A0A7T8KDG0"/>
<accession>A0A7T8KDG0</accession>
<reference evidence="2" key="1">
    <citation type="submission" date="2021-01" db="EMBL/GenBank/DDBJ databases">
        <title>Caligus Genome Assembly.</title>
        <authorList>
            <person name="Gallardo-Escarate C."/>
        </authorList>
    </citation>
    <scope>NUCLEOTIDE SEQUENCE [LARGE SCALE GENOMIC DNA]</scope>
</reference>
<evidence type="ECO:0000313" key="2">
    <source>
        <dbReference type="Proteomes" id="UP000595437"/>
    </source>
</evidence>
<dbReference type="Proteomes" id="UP000595437">
    <property type="component" value="Chromosome 4"/>
</dbReference>
<sequence>MWLRFVGTNIMETMCFYLRYQKVESGGESILQDLRLHPWLRPQYFLRCELY</sequence>
<evidence type="ECO:0000313" key="1">
    <source>
        <dbReference type="EMBL" id="QQP53880.1"/>
    </source>
</evidence>
<proteinExistence type="predicted"/>
<gene>
    <name evidence="1" type="ORF">FKW44_006514</name>
</gene>
<name>A0A7T8KDG0_CALRO</name>
<organism evidence="1 2">
    <name type="scientific">Caligus rogercresseyi</name>
    <name type="common">Sea louse</name>
    <dbReference type="NCBI Taxonomy" id="217165"/>
    <lineage>
        <taxon>Eukaryota</taxon>
        <taxon>Metazoa</taxon>
        <taxon>Ecdysozoa</taxon>
        <taxon>Arthropoda</taxon>
        <taxon>Crustacea</taxon>
        <taxon>Multicrustacea</taxon>
        <taxon>Hexanauplia</taxon>
        <taxon>Copepoda</taxon>
        <taxon>Siphonostomatoida</taxon>
        <taxon>Caligidae</taxon>
        <taxon>Caligus</taxon>
    </lineage>
</organism>